<sequence length="124" mass="13238">AEGGGFAGAFPGEAGGELDALRLTFRRKAYLAALDRLVTRLGEAVPSRVGDVPDSPELAGLLRRRAELGLDCSPGAPLLLDERGGPIPAEETERRLRFARLVRVSIEGNAGLCRGLLRTRYAGR</sequence>
<keyword evidence="2" id="KW-1185">Reference proteome</keyword>
<dbReference type="EMBL" id="POUD01000533">
    <property type="protein sequence ID" value="PZG01900.1"/>
    <property type="molecule type" value="Genomic_DNA"/>
</dbReference>
<gene>
    <name evidence="1" type="ORF">C1J01_47775</name>
</gene>
<proteinExistence type="predicted"/>
<dbReference type="Proteomes" id="UP000249304">
    <property type="component" value="Unassembled WGS sequence"/>
</dbReference>
<protein>
    <submittedName>
        <fullName evidence="1">Metal-sulfur cluster biosynthetic enzyme</fullName>
    </submittedName>
</protein>
<comment type="caution">
    <text evidence="1">The sequence shown here is derived from an EMBL/GenBank/DDBJ whole genome shotgun (WGS) entry which is preliminary data.</text>
</comment>
<evidence type="ECO:0000313" key="1">
    <source>
        <dbReference type="EMBL" id="PZG01900.1"/>
    </source>
</evidence>
<name>A0A2W2DM22_9ACTN</name>
<accession>A0A2W2DM22</accession>
<organism evidence="1 2">
    <name type="scientific">Nonomuraea aridisoli</name>
    <dbReference type="NCBI Taxonomy" id="2070368"/>
    <lineage>
        <taxon>Bacteria</taxon>
        <taxon>Bacillati</taxon>
        <taxon>Actinomycetota</taxon>
        <taxon>Actinomycetes</taxon>
        <taxon>Streptosporangiales</taxon>
        <taxon>Streptosporangiaceae</taxon>
        <taxon>Nonomuraea</taxon>
    </lineage>
</organism>
<dbReference type="AlphaFoldDB" id="A0A2W2DM22"/>
<feature type="non-terminal residue" evidence="1">
    <location>
        <position position="1"/>
    </location>
</feature>
<reference evidence="1 2" key="1">
    <citation type="submission" date="2018-01" db="EMBL/GenBank/DDBJ databases">
        <title>Draft genome sequence of Nonomuraea sp. KC333.</title>
        <authorList>
            <person name="Sahin N."/>
            <person name="Saygin H."/>
            <person name="Ay H."/>
        </authorList>
    </citation>
    <scope>NUCLEOTIDE SEQUENCE [LARGE SCALE GENOMIC DNA]</scope>
    <source>
        <strain evidence="1 2">KC333</strain>
    </source>
</reference>
<evidence type="ECO:0000313" key="2">
    <source>
        <dbReference type="Proteomes" id="UP000249304"/>
    </source>
</evidence>